<dbReference type="PATRIC" id="fig|189381.12.peg.4405"/>
<dbReference type="GO" id="GO:0016990">
    <property type="term" value="F:arginine deiminase activity"/>
    <property type="evidence" value="ECO:0007669"/>
    <property type="project" value="TreeGrafter"/>
</dbReference>
<dbReference type="OrthoDB" id="9807502at2"/>
<protein>
    <submittedName>
        <fullName evidence="1">Arginine deiminase</fullName>
    </submittedName>
</protein>
<dbReference type="RefSeq" id="WP_053429256.1">
    <property type="nucleotide sequence ID" value="NZ_LGUE01000005.1"/>
</dbReference>
<dbReference type="Proteomes" id="UP000037405">
    <property type="component" value="Unassembled WGS sequence"/>
</dbReference>
<dbReference type="STRING" id="189381.GCA_900166615_02263"/>
<sequence length="314" mass="35892">MDKIQPRCENEFGELKTVLVCSPSTLDVPDQKTADYVQWEKPVDHEIALENFQAMKAAMESEGVKVIDYADYLKEDDAALSRQLINRIFVRDLACVFRDRLIPGDAGTSMRAPEYAHSHRLFSEWFEPDIFRIEDNNELKALEYGDLMLLNKDAILVNTGLRTSIESIEAVQGKMFDAGYSEIAIIDLPRRGDTLHLDMNLNAVGEGVILAKGYMRFLPVQVVREGESRYYMLGDFLRRHGYDILWTDDVSHTVADINFLNLNPETLLVSTKMNRHILKEHPKRKQLRIIEVDVNELEKGGGGIRCMTLPFIRA</sequence>
<gene>
    <name evidence="1" type="ORF">AF331_17020</name>
</gene>
<comment type="caution">
    <text evidence="1">The sequence shown here is derived from an EMBL/GenBank/DDBJ whole genome shotgun (WGS) entry which is preliminary data.</text>
</comment>
<name>A0A0M0G302_9BACI</name>
<evidence type="ECO:0000313" key="1">
    <source>
        <dbReference type="EMBL" id="KON83856.1"/>
    </source>
</evidence>
<dbReference type="Gene3D" id="3.75.10.10">
    <property type="entry name" value="L-arginine/glycine Amidinotransferase, Chain A"/>
    <property type="match status" value="1"/>
</dbReference>
<organism evidence="1 2">
    <name type="scientific">Rossellomorea marisflavi</name>
    <dbReference type="NCBI Taxonomy" id="189381"/>
    <lineage>
        <taxon>Bacteria</taxon>
        <taxon>Bacillati</taxon>
        <taxon>Bacillota</taxon>
        <taxon>Bacilli</taxon>
        <taxon>Bacillales</taxon>
        <taxon>Bacillaceae</taxon>
        <taxon>Rossellomorea</taxon>
    </lineage>
</organism>
<proteinExistence type="predicted"/>
<dbReference type="GO" id="GO:0019546">
    <property type="term" value="P:L-arginine deiminase pathway"/>
    <property type="evidence" value="ECO:0007669"/>
    <property type="project" value="TreeGrafter"/>
</dbReference>
<dbReference type="EMBL" id="LGUE01000005">
    <property type="protein sequence ID" value="KON83856.1"/>
    <property type="molecule type" value="Genomic_DNA"/>
</dbReference>
<keyword evidence="2" id="KW-1185">Reference proteome</keyword>
<accession>A0A0M0G302</accession>
<dbReference type="PANTHER" id="PTHR47271:SF2">
    <property type="entry name" value="ARGININE DEIMINASE"/>
    <property type="match status" value="1"/>
</dbReference>
<dbReference type="PANTHER" id="PTHR47271">
    <property type="entry name" value="ARGININE DEIMINASE"/>
    <property type="match status" value="1"/>
</dbReference>
<dbReference type="SUPFAM" id="SSF55909">
    <property type="entry name" value="Pentein"/>
    <property type="match status" value="1"/>
</dbReference>
<reference evidence="2" key="1">
    <citation type="submission" date="2015-07" db="EMBL/GenBank/DDBJ databases">
        <title>Fjat-14235 jcm11544.</title>
        <authorList>
            <person name="Liu B."/>
            <person name="Wang J."/>
            <person name="Zhu Y."/>
            <person name="Liu G."/>
            <person name="Chen Q."/>
            <person name="Chen Z."/>
            <person name="Lan J."/>
            <person name="Che J."/>
            <person name="Ge C."/>
            <person name="Shi H."/>
            <person name="Pan Z."/>
            <person name="Liu X."/>
        </authorList>
    </citation>
    <scope>NUCLEOTIDE SEQUENCE [LARGE SCALE GENOMIC DNA]</scope>
    <source>
        <strain evidence="2">JCM 11544</strain>
    </source>
</reference>
<dbReference type="Pfam" id="PF19420">
    <property type="entry name" value="DDAH_eukar"/>
    <property type="match status" value="1"/>
</dbReference>
<dbReference type="AlphaFoldDB" id="A0A0M0G302"/>
<evidence type="ECO:0000313" key="2">
    <source>
        <dbReference type="Proteomes" id="UP000037405"/>
    </source>
</evidence>